<dbReference type="OrthoDB" id="679501at2"/>
<feature type="chain" id="PRO_5007479609" evidence="1">
    <location>
        <begin position="19"/>
        <end position="187"/>
    </location>
</feature>
<evidence type="ECO:0000313" key="3">
    <source>
        <dbReference type="Proteomes" id="UP000070138"/>
    </source>
</evidence>
<comment type="caution">
    <text evidence="2">The sequence shown here is derived from an EMBL/GenBank/DDBJ whole genome shotgun (WGS) entry which is preliminary data.</text>
</comment>
<sequence>MKIHKLVFYILSSLFILASCEDDVLVKPSAMLRLDYPTPSYRTINSDCPYSFSVNSITNVIGKKNCGVNISYPNMKATLYITYQSVRDNNLDSLLQDAQKLAYDHTIKANSIPEQPYVNPDKKVYGMFYMINGNAATQAEFYATDSINHFLNGALYFDAKPNFDSVYPAVVYLREDIRKLMETITWK</sequence>
<dbReference type="PROSITE" id="PS51257">
    <property type="entry name" value="PROKAR_LIPOPROTEIN"/>
    <property type="match status" value="1"/>
</dbReference>
<keyword evidence="3" id="KW-1185">Reference proteome</keyword>
<dbReference type="Proteomes" id="UP000070138">
    <property type="component" value="Unassembled WGS sequence"/>
</dbReference>
<gene>
    <name evidence="2" type="ORF">LS48_13000</name>
</gene>
<reference evidence="3" key="1">
    <citation type="submission" date="2014-10" db="EMBL/GenBank/DDBJ databases">
        <title>Genome sequencing of Vitellibacter sp. D-24.</title>
        <authorList>
            <person name="Thevarajoo S."/>
            <person name="Selvaratnam C."/>
            <person name="Goh K.M."/>
            <person name="Chong C.S."/>
        </authorList>
    </citation>
    <scope>NUCLEOTIDE SEQUENCE [LARGE SCALE GENOMIC DNA]</scope>
    <source>
        <strain evidence="3">D-24</strain>
    </source>
</reference>
<protein>
    <submittedName>
        <fullName evidence="2">Gliding motility protein GldD</fullName>
    </submittedName>
</protein>
<name>A0A137RFB4_9FLAO</name>
<accession>A0A137RFB4</accession>
<proteinExistence type="predicted"/>
<reference evidence="2 3" key="2">
    <citation type="journal article" date="2016" name="Int. J. Syst. Evol. Microbiol.">
        <title>Vitellibacter aquimaris sp. nov., a marine bacterium isolated from seawater.</title>
        <authorList>
            <person name="Thevarajoo S."/>
            <person name="Selvaratnam C."/>
            <person name="Goh K.M."/>
            <person name="Hong K.W."/>
            <person name="Chan X.Y."/>
            <person name="Chan K.G."/>
            <person name="Chong C.S."/>
        </authorList>
    </citation>
    <scope>NUCLEOTIDE SEQUENCE [LARGE SCALE GENOMIC DNA]</scope>
    <source>
        <strain evidence="2 3">D-24</strain>
    </source>
</reference>
<dbReference type="STRING" id="1548749.LS48_13000"/>
<evidence type="ECO:0000313" key="2">
    <source>
        <dbReference type="EMBL" id="KXN98173.1"/>
    </source>
</evidence>
<dbReference type="Pfam" id="PF25593">
    <property type="entry name" value="GldD_lipo"/>
    <property type="match status" value="1"/>
</dbReference>
<keyword evidence="1" id="KW-0732">Signal</keyword>
<dbReference type="InterPro" id="IPR019850">
    <property type="entry name" value="GldD-like"/>
</dbReference>
<dbReference type="AlphaFoldDB" id="A0A137RFB4"/>
<organism evidence="2 3">
    <name type="scientific">Aequorivita aquimaris</name>
    <dbReference type="NCBI Taxonomy" id="1548749"/>
    <lineage>
        <taxon>Bacteria</taxon>
        <taxon>Pseudomonadati</taxon>
        <taxon>Bacteroidota</taxon>
        <taxon>Flavobacteriia</taxon>
        <taxon>Flavobacteriales</taxon>
        <taxon>Flavobacteriaceae</taxon>
        <taxon>Aequorivita</taxon>
    </lineage>
</organism>
<dbReference type="NCBIfam" id="TIGR03512">
    <property type="entry name" value="GldD_lipo"/>
    <property type="match status" value="1"/>
</dbReference>
<evidence type="ECO:0000256" key="1">
    <source>
        <dbReference type="SAM" id="SignalP"/>
    </source>
</evidence>
<dbReference type="EMBL" id="JRWG01000010">
    <property type="protein sequence ID" value="KXN98173.1"/>
    <property type="molecule type" value="Genomic_DNA"/>
</dbReference>
<feature type="signal peptide" evidence="1">
    <location>
        <begin position="1"/>
        <end position="18"/>
    </location>
</feature>